<protein>
    <submittedName>
        <fullName evidence="2 4">Uncharacterized protein</fullName>
    </submittedName>
</protein>
<accession>A0A3P8GYM3</accession>
<dbReference type="WBParaSite" id="HPBE_0002301801-mRNA-1">
    <property type="protein sequence ID" value="HPBE_0002301801-mRNA-1"/>
    <property type="gene ID" value="HPBE_0002301801"/>
</dbReference>
<reference evidence="4" key="2">
    <citation type="submission" date="2019-09" db="UniProtKB">
        <authorList>
            <consortium name="WormBaseParasite"/>
        </authorList>
    </citation>
    <scope>IDENTIFICATION</scope>
</reference>
<evidence type="ECO:0000313" key="4">
    <source>
        <dbReference type="WBParaSite" id="HPBE_0002301801-mRNA-1"/>
    </source>
</evidence>
<dbReference type="Proteomes" id="UP000050761">
    <property type="component" value="Unassembled WGS sequence"/>
</dbReference>
<feature type="region of interest" description="Disordered" evidence="1">
    <location>
        <begin position="57"/>
        <end position="79"/>
    </location>
</feature>
<name>A0A183GK05_HELPZ</name>
<gene>
    <name evidence="2" type="ORF">HPBE_LOCUS23017</name>
</gene>
<evidence type="ECO:0000256" key="1">
    <source>
        <dbReference type="SAM" id="MobiDB-lite"/>
    </source>
</evidence>
<accession>A0A183GK05</accession>
<evidence type="ECO:0000313" key="3">
    <source>
        <dbReference type="Proteomes" id="UP000050761"/>
    </source>
</evidence>
<sequence length="145" mass="16755">MLSESWRPILPEHRLWGLFGVLISDMAFAFEIPANYDRRNWKAEAERVKPFSQRLSDLGRTDVGRGRSPGTDGSRPPRGGSFSLRQIWCYHSSPYVFTSRQLSELELAWSVMYCKVLTGFTLILFFEQDTAKSIEHYQVGDFILE</sequence>
<reference evidence="2 3" key="1">
    <citation type="submission" date="2018-11" db="EMBL/GenBank/DDBJ databases">
        <authorList>
            <consortium name="Pathogen Informatics"/>
        </authorList>
    </citation>
    <scope>NUCLEOTIDE SEQUENCE [LARGE SCALE GENOMIC DNA]</scope>
</reference>
<dbReference type="EMBL" id="UZAH01034593">
    <property type="protein sequence ID" value="VDP36066.1"/>
    <property type="molecule type" value="Genomic_DNA"/>
</dbReference>
<organism evidence="3 4">
    <name type="scientific">Heligmosomoides polygyrus</name>
    <name type="common">Parasitic roundworm</name>
    <dbReference type="NCBI Taxonomy" id="6339"/>
    <lineage>
        <taxon>Eukaryota</taxon>
        <taxon>Metazoa</taxon>
        <taxon>Ecdysozoa</taxon>
        <taxon>Nematoda</taxon>
        <taxon>Chromadorea</taxon>
        <taxon>Rhabditida</taxon>
        <taxon>Rhabditina</taxon>
        <taxon>Rhabditomorpha</taxon>
        <taxon>Strongyloidea</taxon>
        <taxon>Heligmosomidae</taxon>
        <taxon>Heligmosomoides</taxon>
    </lineage>
</organism>
<keyword evidence="3" id="KW-1185">Reference proteome</keyword>
<dbReference type="AlphaFoldDB" id="A0A183GK05"/>
<proteinExistence type="predicted"/>
<evidence type="ECO:0000313" key="2">
    <source>
        <dbReference type="EMBL" id="VDP36066.1"/>
    </source>
</evidence>